<keyword evidence="5 6" id="KW-0012">Acyltransferase</keyword>
<accession>A0A2R6XYZ3</accession>
<evidence type="ECO:0000256" key="5">
    <source>
        <dbReference type="ARBA" id="ARBA00023315"/>
    </source>
</evidence>
<dbReference type="Gene3D" id="3.30.559.10">
    <property type="entry name" value="Chloramphenicol acetyltransferase-like domain"/>
    <property type="match status" value="1"/>
</dbReference>
<comment type="cofactor">
    <cofactor evidence="1 6">
        <name>(R)-lipoate</name>
        <dbReference type="ChEBI" id="CHEBI:83088"/>
    </cofactor>
</comment>
<dbReference type="CDD" id="cd06849">
    <property type="entry name" value="lipoyl_domain"/>
    <property type="match status" value="1"/>
</dbReference>
<dbReference type="InterPro" id="IPR036625">
    <property type="entry name" value="E3-bd_dom_sf"/>
</dbReference>
<dbReference type="Pfam" id="PF00198">
    <property type="entry name" value="2-oxoacid_dh"/>
    <property type="match status" value="1"/>
</dbReference>
<dbReference type="GO" id="GO:0031405">
    <property type="term" value="F:lipoic acid binding"/>
    <property type="evidence" value="ECO:0007669"/>
    <property type="project" value="TreeGrafter"/>
</dbReference>
<comment type="caution">
    <text evidence="10">The sequence shown here is derived from an EMBL/GenBank/DDBJ whole genome shotgun (WGS) entry which is preliminary data.</text>
</comment>
<dbReference type="EMBL" id="PEBX01000087">
    <property type="protein sequence ID" value="PTQ55644.1"/>
    <property type="molecule type" value="Genomic_DNA"/>
</dbReference>
<dbReference type="InterPro" id="IPR050743">
    <property type="entry name" value="2-oxoacid_DH_E2_comp"/>
</dbReference>
<feature type="domain" description="Peripheral subunit-binding (PSBD)" evidence="9">
    <location>
        <begin position="115"/>
        <end position="152"/>
    </location>
</feature>
<evidence type="ECO:0000313" key="11">
    <source>
        <dbReference type="Proteomes" id="UP000244338"/>
    </source>
</evidence>
<feature type="region of interest" description="Disordered" evidence="7">
    <location>
        <begin position="162"/>
        <end position="196"/>
    </location>
</feature>
<evidence type="ECO:0000256" key="3">
    <source>
        <dbReference type="ARBA" id="ARBA00022679"/>
    </source>
</evidence>
<organism evidence="10 11">
    <name type="scientific">Candidatus Carbonibacillus altaicus</name>
    <dbReference type="NCBI Taxonomy" id="2163959"/>
    <lineage>
        <taxon>Bacteria</taxon>
        <taxon>Bacillati</taxon>
        <taxon>Bacillota</taxon>
        <taxon>Bacilli</taxon>
        <taxon>Bacillales</taxon>
        <taxon>Candidatus Carbonibacillus</taxon>
    </lineage>
</organism>
<keyword evidence="4 6" id="KW-0450">Lipoyl</keyword>
<dbReference type="Gene3D" id="4.10.320.10">
    <property type="entry name" value="E3-binding domain"/>
    <property type="match status" value="1"/>
</dbReference>
<dbReference type="GO" id="GO:0005737">
    <property type="term" value="C:cytoplasm"/>
    <property type="evidence" value="ECO:0007669"/>
    <property type="project" value="TreeGrafter"/>
</dbReference>
<dbReference type="FunFam" id="3.30.559.10:FF:000007">
    <property type="entry name" value="Dihydrolipoamide acetyltransferase component of pyruvate dehydrogenase complex"/>
    <property type="match status" value="1"/>
</dbReference>
<dbReference type="PROSITE" id="PS51826">
    <property type="entry name" value="PSBD"/>
    <property type="match status" value="1"/>
</dbReference>
<dbReference type="InterPro" id="IPR004167">
    <property type="entry name" value="PSBD"/>
</dbReference>
<dbReference type="InterPro" id="IPR000089">
    <property type="entry name" value="Biotin_lipoyl"/>
</dbReference>
<dbReference type="PANTHER" id="PTHR43178">
    <property type="entry name" value="DIHYDROLIPOAMIDE ACETYLTRANSFERASE COMPONENT OF PYRUVATE DEHYDROGENASE COMPLEX"/>
    <property type="match status" value="1"/>
</dbReference>
<feature type="domain" description="Lipoyl-binding" evidence="8">
    <location>
        <begin position="3"/>
        <end position="78"/>
    </location>
</feature>
<dbReference type="Pfam" id="PF00364">
    <property type="entry name" value="Biotin_lipoyl"/>
    <property type="match status" value="1"/>
</dbReference>
<evidence type="ECO:0000259" key="9">
    <source>
        <dbReference type="PROSITE" id="PS51826"/>
    </source>
</evidence>
<dbReference type="SUPFAM" id="SSF51230">
    <property type="entry name" value="Single hybrid motif"/>
    <property type="match status" value="1"/>
</dbReference>
<sequence length="427" mass="47098">MGRVKFPLPELGEGIHEGEIVKWLVQVGDTVEEDTPLVEVQNDKAVVEIPSPYAGKVLTHFVREGETVTVGEPLVELEVAESNADATLQDELSQAVEQTIKDQKASAKKDDKRVLAMPSVRKFAREQGVDLKDVRGSGPHGRILRKDVEMVLVERQKAETLRAAHAAGSEKASEEAVSEEVQDERREEAAPSRLREHSREPLIGTRRLIAQAMVRSVQTAPHVTLMDDVDVSALIGLRARFKEEAEKRAVKLTYLPFIMKAVAGALKAHPYLNAMLDDERQEIVTYADIRLGVAVDAPRGLVVPVVRDVERLSIWEMARVLQDLIKRAREGKLKADEFKDGTFSISNIGSEGGSFFTPIINHPQVAILGVGRIKEAPIVIDHALSVGQVLPLSLSFDHRVVDGALGQAFLNHIKRMLADPLTMLMES</sequence>
<dbReference type="InterPro" id="IPR003016">
    <property type="entry name" value="2-oxoA_DH_lipoyl-BS"/>
</dbReference>
<dbReference type="SUPFAM" id="SSF52777">
    <property type="entry name" value="CoA-dependent acyltransferases"/>
    <property type="match status" value="1"/>
</dbReference>
<dbReference type="EC" id="2.3.1.-" evidence="6"/>
<feature type="compositionally biased region" description="Basic and acidic residues" evidence="7">
    <location>
        <begin position="183"/>
        <end position="196"/>
    </location>
</feature>
<evidence type="ECO:0000256" key="1">
    <source>
        <dbReference type="ARBA" id="ARBA00001938"/>
    </source>
</evidence>
<name>A0A2R6XYZ3_9BACL</name>
<dbReference type="PANTHER" id="PTHR43178:SF5">
    <property type="entry name" value="LIPOAMIDE ACYLTRANSFERASE COMPONENT OF BRANCHED-CHAIN ALPHA-KETO ACID DEHYDROGENASE COMPLEX, MITOCHONDRIAL"/>
    <property type="match status" value="1"/>
</dbReference>
<dbReference type="SUPFAM" id="SSF47005">
    <property type="entry name" value="Peripheral subunit-binding domain of 2-oxo acid dehydrogenase complex"/>
    <property type="match status" value="1"/>
</dbReference>
<comment type="similarity">
    <text evidence="2 6">Belongs to the 2-oxoacid dehydrogenase family.</text>
</comment>
<evidence type="ECO:0000259" key="8">
    <source>
        <dbReference type="PROSITE" id="PS50968"/>
    </source>
</evidence>
<dbReference type="Pfam" id="PF02817">
    <property type="entry name" value="E3_binding"/>
    <property type="match status" value="1"/>
</dbReference>
<protein>
    <recommendedName>
        <fullName evidence="6">Dihydrolipoamide acetyltransferase component of pyruvate dehydrogenase complex</fullName>
        <ecNumber evidence="6">2.3.1.-</ecNumber>
    </recommendedName>
</protein>
<evidence type="ECO:0000256" key="6">
    <source>
        <dbReference type="RuleBase" id="RU003423"/>
    </source>
</evidence>
<dbReference type="InterPro" id="IPR011053">
    <property type="entry name" value="Single_hybrid_motif"/>
</dbReference>
<proteinExistence type="inferred from homology"/>
<evidence type="ECO:0000256" key="2">
    <source>
        <dbReference type="ARBA" id="ARBA00007317"/>
    </source>
</evidence>
<dbReference type="PROSITE" id="PS00189">
    <property type="entry name" value="LIPOYL"/>
    <property type="match status" value="1"/>
</dbReference>
<evidence type="ECO:0000256" key="7">
    <source>
        <dbReference type="SAM" id="MobiDB-lite"/>
    </source>
</evidence>
<reference evidence="11" key="1">
    <citation type="journal article" date="2018" name="Sci. Rep.">
        <title>Lignite coal burning seam in the remote Altai Mountains harbors a hydrogen-driven thermophilic microbial community.</title>
        <authorList>
            <person name="Kadnikov V.V."/>
            <person name="Mardanov A.V."/>
            <person name="Ivasenko D.A."/>
            <person name="Antsiferov D.V."/>
            <person name="Beletsky A.V."/>
            <person name="Karnachuk O.V."/>
            <person name="Ravin N.V."/>
        </authorList>
    </citation>
    <scope>NUCLEOTIDE SEQUENCE [LARGE SCALE GENOMIC DNA]</scope>
</reference>
<keyword evidence="3 6" id="KW-0808">Transferase</keyword>
<dbReference type="GO" id="GO:0016407">
    <property type="term" value="F:acetyltransferase activity"/>
    <property type="evidence" value="ECO:0007669"/>
    <property type="project" value="TreeGrafter"/>
</dbReference>
<keyword evidence="10" id="KW-0670">Pyruvate</keyword>
<dbReference type="InterPro" id="IPR001078">
    <property type="entry name" value="2-oxoacid_DH_actylTfrase"/>
</dbReference>
<gene>
    <name evidence="10" type="ORF">BSOLF_1750</name>
</gene>
<dbReference type="Gene3D" id="2.40.50.100">
    <property type="match status" value="1"/>
</dbReference>
<dbReference type="PROSITE" id="PS50968">
    <property type="entry name" value="BIOTINYL_LIPOYL"/>
    <property type="match status" value="1"/>
</dbReference>
<dbReference type="Proteomes" id="UP000244338">
    <property type="component" value="Unassembled WGS sequence"/>
</dbReference>
<evidence type="ECO:0000256" key="4">
    <source>
        <dbReference type="ARBA" id="ARBA00022823"/>
    </source>
</evidence>
<dbReference type="AlphaFoldDB" id="A0A2R6XYZ3"/>
<dbReference type="InterPro" id="IPR023213">
    <property type="entry name" value="CAT-like_dom_sf"/>
</dbReference>
<evidence type="ECO:0000313" key="10">
    <source>
        <dbReference type="EMBL" id="PTQ55644.1"/>
    </source>
</evidence>